<gene>
    <name evidence="3" type="ORF">CDL15_Pgr026139</name>
</gene>
<evidence type="ECO:0000256" key="1">
    <source>
        <dbReference type="SAM" id="Coils"/>
    </source>
</evidence>
<feature type="region of interest" description="Disordered" evidence="2">
    <location>
        <begin position="110"/>
        <end position="413"/>
    </location>
</feature>
<dbReference type="AlphaFoldDB" id="A0A218WCR1"/>
<reference evidence="4" key="1">
    <citation type="journal article" date="2017" name="Plant J.">
        <title>The pomegranate (Punica granatum L.) genome and the genomics of punicalagin biosynthesis.</title>
        <authorList>
            <person name="Qin G."/>
            <person name="Xu C."/>
            <person name="Ming R."/>
            <person name="Tang H."/>
            <person name="Guyot R."/>
            <person name="Kramer E.M."/>
            <person name="Hu Y."/>
            <person name="Yi X."/>
            <person name="Qi Y."/>
            <person name="Xu X."/>
            <person name="Gao Z."/>
            <person name="Pan H."/>
            <person name="Jian J."/>
            <person name="Tian Y."/>
            <person name="Yue Z."/>
            <person name="Xu Y."/>
        </authorList>
    </citation>
    <scope>NUCLEOTIDE SEQUENCE [LARGE SCALE GENOMIC DNA]</scope>
    <source>
        <strain evidence="4">cv. Dabenzi</strain>
    </source>
</reference>
<protein>
    <submittedName>
        <fullName evidence="3">Uncharacterized protein</fullName>
    </submittedName>
</protein>
<feature type="compositionally biased region" description="Polar residues" evidence="2">
    <location>
        <begin position="331"/>
        <end position="341"/>
    </location>
</feature>
<feature type="compositionally biased region" description="Polar residues" evidence="2">
    <location>
        <begin position="350"/>
        <end position="361"/>
    </location>
</feature>
<name>A0A218WCR1_PUNGR</name>
<feature type="compositionally biased region" description="Basic and acidic residues" evidence="2">
    <location>
        <begin position="168"/>
        <end position="184"/>
    </location>
</feature>
<feature type="compositionally biased region" description="Basic residues" evidence="2">
    <location>
        <begin position="197"/>
        <end position="212"/>
    </location>
</feature>
<accession>A0A218WCR1</accession>
<feature type="compositionally biased region" description="Basic and acidic residues" evidence="2">
    <location>
        <begin position="362"/>
        <end position="378"/>
    </location>
</feature>
<feature type="coiled-coil region" evidence="1">
    <location>
        <begin position="57"/>
        <end position="91"/>
    </location>
</feature>
<feature type="compositionally biased region" description="Basic and acidic residues" evidence="2">
    <location>
        <begin position="290"/>
        <end position="305"/>
    </location>
</feature>
<evidence type="ECO:0000313" key="3">
    <source>
        <dbReference type="EMBL" id="OWM70289.1"/>
    </source>
</evidence>
<dbReference type="Proteomes" id="UP000197138">
    <property type="component" value="Unassembled WGS sequence"/>
</dbReference>
<dbReference type="PANTHER" id="PTHR33701">
    <property type="entry name" value="TRANSMEMBRANE PROTEIN"/>
    <property type="match status" value="1"/>
</dbReference>
<feature type="compositionally biased region" description="Basic and acidic residues" evidence="2">
    <location>
        <begin position="321"/>
        <end position="330"/>
    </location>
</feature>
<proteinExistence type="predicted"/>
<sequence>MLDFLLSHLSACYLPDVISLVVEREFDEQKVLSLGIEDTSITVEFLRARLLAERSVSKSARQRADELAERVAELEEQLRIVSLQRKKAEKATVDVLAILEAHGMSDMSDSFYWSSDQEETPRGQKVRGSGSKKAEGSVNSIERSEPEKFSASELEPSSMPGRSLSWKGRRDPSRSVEKSKDSPIRRRSSFASASSSSKHRLGKSCRQIKRREQRLEAAKFGDDSSAKADSQNDGGESEAGMETSRVDSGLQEQNESLEAAVLSHSGDEFGAEREMERALEHQAQLIGQYKDMEKAQREWEEKYRENNSSTAESCDPGNHSDITDEREEMKSQSPYSHQSVTIRPEDSTLKLPSTCNGFSETHASHEFVETSRGDKKADFQVQEGPISSPPCDPMEQKSSALASDGPSKQETPEKILAQGSETSGKQMEPHALVPHQTSDRVGSLLDTLQQAKSLLQKEITQVPPVGFGGAGKAIEPSFRDPGPTYKANIPRGCPGLFRLPTDFMPEPTRGNFPFFSSSSGLSSRSSLTGYFPDNRALLGSDDRFAVGRCIDSRPMSLSLDDRFLSNQFMDFASRTIPPNPRLDPQLNSVAPTSYTSYPQYPSYPNLVPRQPSNGGYFPRLDSNMASAVPPSDDFHFRGDISGSKMMYR</sequence>
<dbReference type="EMBL" id="MTKT01004810">
    <property type="protein sequence ID" value="OWM70289.1"/>
    <property type="molecule type" value="Genomic_DNA"/>
</dbReference>
<dbReference type="PANTHER" id="PTHR33701:SF3">
    <property type="entry name" value="TRANSCRIPTIONAL REGULATOR ATRX"/>
    <property type="match status" value="1"/>
</dbReference>
<keyword evidence="1" id="KW-0175">Coiled coil</keyword>
<feature type="compositionally biased region" description="Polar residues" evidence="2">
    <location>
        <begin position="396"/>
        <end position="409"/>
    </location>
</feature>
<feature type="compositionally biased region" description="Basic and acidic residues" evidence="2">
    <location>
        <begin position="213"/>
        <end position="226"/>
    </location>
</feature>
<comment type="caution">
    <text evidence="3">The sequence shown here is derived from an EMBL/GenBank/DDBJ whole genome shotgun (WGS) entry which is preliminary data.</text>
</comment>
<evidence type="ECO:0000256" key="2">
    <source>
        <dbReference type="SAM" id="MobiDB-lite"/>
    </source>
</evidence>
<evidence type="ECO:0000313" key="4">
    <source>
        <dbReference type="Proteomes" id="UP000197138"/>
    </source>
</evidence>
<organism evidence="3 4">
    <name type="scientific">Punica granatum</name>
    <name type="common">Pomegranate</name>
    <dbReference type="NCBI Taxonomy" id="22663"/>
    <lineage>
        <taxon>Eukaryota</taxon>
        <taxon>Viridiplantae</taxon>
        <taxon>Streptophyta</taxon>
        <taxon>Embryophyta</taxon>
        <taxon>Tracheophyta</taxon>
        <taxon>Spermatophyta</taxon>
        <taxon>Magnoliopsida</taxon>
        <taxon>eudicotyledons</taxon>
        <taxon>Gunneridae</taxon>
        <taxon>Pentapetalae</taxon>
        <taxon>rosids</taxon>
        <taxon>malvids</taxon>
        <taxon>Myrtales</taxon>
        <taxon>Lythraceae</taxon>
        <taxon>Punica</taxon>
    </lineage>
</organism>
<feature type="compositionally biased region" description="Basic and acidic residues" evidence="2">
    <location>
        <begin position="265"/>
        <end position="280"/>
    </location>
</feature>